<protein>
    <submittedName>
        <fullName evidence="1">9704_t:CDS:1</fullName>
    </submittedName>
</protein>
<sequence length="105" mass="11901">MAQLPAVIMAEEKRRKKPLSSMTMLKKDLQAEERSSLKDGTVFSKTLDSGKEYEEDFMNGMELEEGSPYHACALHSSKEFKTFQGQKILSKIEEIVSDEEEPSPN</sequence>
<gene>
    <name evidence="1" type="ORF">PBRASI_LOCUS9796</name>
</gene>
<dbReference type="AlphaFoldDB" id="A0A9N9DK93"/>
<dbReference type="EMBL" id="CAJVPI010002343">
    <property type="protein sequence ID" value="CAG8641447.1"/>
    <property type="molecule type" value="Genomic_DNA"/>
</dbReference>
<name>A0A9N9DK93_9GLOM</name>
<evidence type="ECO:0000313" key="1">
    <source>
        <dbReference type="EMBL" id="CAG8641447.1"/>
    </source>
</evidence>
<keyword evidence="2" id="KW-1185">Reference proteome</keyword>
<organism evidence="1 2">
    <name type="scientific">Paraglomus brasilianum</name>
    <dbReference type="NCBI Taxonomy" id="144538"/>
    <lineage>
        <taxon>Eukaryota</taxon>
        <taxon>Fungi</taxon>
        <taxon>Fungi incertae sedis</taxon>
        <taxon>Mucoromycota</taxon>
        <taxon>Glomeromycotina</taxon>
        <taxon>Glomeromycetes</taxon>
        <taxon>Paraglomerales</taxon>
        <taxon>Paraglomeraceae</taxon>
        <taxon>Paraglomus</taxon>
    </lineage>
</organism>
<comment type="caution">
    <text evidence="1">The sequence shown here is derived from an EMBL/GenBank/DDBJ whole genome shotgun (WGS) entry which is preliminary data.</text>
</comment>
<accession>A0A9N9DK93</accession>
<reference evidence="1" key="1">
    <citation type="submission" date="2021-06" db="EMBL/GenBank/DDBJ databases">
        <authorList>
            <person name="Kallberg Y."/>
            <person name="Tangrot J."/>
            <person name="Rosling A."/>
        </authorList>
    </citation>
    <scope>NUCLEOTIDE SEQUENCE</scope>
    <source>
        <strain evidence="1">BR232B</strain>
    </source>
</reference>
<dbReference type="Proteomes" id="UP000789739">
    <property type="component" value="Unassembled WGS sequence"/>
</dbReference>
<proteinExistence type="predicted"/>
<evidence type="ECO:0000313" key="2">
    <source>
        <dbReference type="Proteomes" id="UP000789739"/>
    </source>
</evidence>